<dbReference type="EMBL" id="JAGYWB010000016">
    <property type="protein sequence ID" value="KAI0496427.1"/>
    <property type="molecule type" value="Genomic_DNA"/>
</dbReference>
<protein>
    <submittedName>
        <fullName evidence="1">Uncharacterized protein</fullName>
    </submittedName>
</protein>
<dbReference type="Gene3D" id="2.40.70.10">
    <property type="entry name" value="Acid Proteases"/>
    <property type="match status" value="1"/>
</dbReference>
<reference evidence="1" key="1">
    <citation type="journal article" date="2022" name="Front. Genet.">
        <title>Chromosome-Scale Assembly of the Dendrobium nobile Genome Provides Insights Into the Molecular Mechanism of the Biosynthesis of the Medicinal Active Ingredient of Dendrobium.</title>
        <authorList>
            <person name="Xu Q."/>
            <person name="Niu S.-C."/>
            <person name="Li K.-L."/>
            <person name="Zheng P.-J."/>
            <person name="Zhang X.-J."/>
            <person name="Jia Y."/>
            <person name="Liu Y."/>
            <person name="Niu Y.-X."/>
            <person name="Yu L.-H."/>
            <person name="Chen D.-F."/>
            <person name="Zhang G.-Q."/>
        </authorList>
    </citation>
    <scope>NUCLEOTIDE SEQUENCE</scope>
    <source>
        <tissue evidence="1">Leaf</tissue>
    </source>
</reference>
<keyword evidence="2" id="KW-1185">Reference proteome</keyword>
<dbReference type="PANTHER" id="PTHR33240">
    <property type="entry name" value="OS08G0508500 PROTEIN"/>
    <property type="match status" value="1"/>
</dbReference>
<dbReference type="OrthoDB" id="1937476at2759"/>
<accession>A0A8T3AJK3</accession>
<proteinExistence type="predicted"/>
<sequence length="189" mass="20599">MNNRVAVGEIETIAGGFLLSDKIFLAVDEIPTPKKAQVDHSITFDDSDLEGEKVSHQDPLVISARIGDPCYNVKRILVDNGSSVDILFYSTFLNLGLTREKLQPAAGPLYGFDNRPVRVEGIISLPIALGEFPQHSTHSVQFIVVKSESAYNTIFGRPLQSIFGIVTSIPHLKLKFCTPTGVSVVCGDQ</sequence>
<dbReference type="PANTHER" id="PTHR33240:SF15">
    <property type="entry name" value="GAG-PRO-LIKE PROTEIN"/>
    <property type="match status" value="1"/>
</dbReference>
<organism evidence="1 2">
    <name type="scientific">Dendrobium nobile</name>
    <name type="common">Orchid</name>
    <dbReference type="NCBI Taxonomy" id="94219"/>
    <lineage>
        <taxon>Eukaryota</taxon>
        <taxon>Viridiplantae</taxon>
        <taxon>Streptophyta</taxon>
        <taxon>Embryophyta</taxon>
        <taxon>Tracheophyta</taxon>
        <taxon>Spermatophyta</taxon>
        <taxon>Magnoliopsida</taxon>
        <taxon>Liliopsida</taxon>
        <taxon>Asparagales</taxon>
        <taxon>Orchidaceae</taxon>
        <taxon>Epidendroideae</taxon>
        <taxon>Malaxideae</taxon>
        <taxon>Dendrobiinae</taxon>
        <taxon>Dendrobium</taxon>
    </lineage>
</organism>
<gene>
    <name evidence="1" type="ORF">KFK09_022743</name>
</gene>
<dbReference type="CDD" id="cd00303">
    <property type="entry name" value="retropepsin_like"/>
    <property type="match status" value="1"/>
</dbReference>
<dbReference type="InterPro" id="IPR021109">
    <property type="entry name" value="Peptidase_aspartic_dom_sf"/>
</dbReference>
<dbReference type="Proteomes" id="UP000829196">
    <property type="component" value="Unassembled WGS sequence"/>
</dbReference>
<dbReference type="AlphaFoldDB" id="A0A8T3AJK3"/>
<comment type="caution">
    <text evidence="1">The sequence shown here is derived from an EMBL/GenBank/DDBJ whole genome shotgun (WGS) entry which is preliminary data.</text>
</comment>
<evidence type="ECO:0000313" key="1">
    <source>
        <dbReference type="EMBL" id="KAI0496427.1"/>
    </source>
</evidence>
<evidence type="ECO:0000313" key="2">
    <source>
        <dbReference type="Proteomes" id="UP000829196"/>
    </source>
</evidence>
<name>A0A8T3AJK3_DENNO</name>